<feature type="domain" description="Polysaccharide pyruvyl transferase" evidence="1">
    <location>
        <begin position="127"/>
        <end position="348"/>
    </location>
</feature>
<name>A0ABU8RP59_9ACTN</name>
<organism evidence="2 3">
    <name type="scientific">Pseudokineococcus basanitobsidens</name>
    <dbReference type="NCBI Taxonomy" id="1926649"/>
    <lineage>
        <taxon>Bacteria</taxon>
        <taxon>Bacillati</taxon>
        <taxon>Actinomycetota</taxon>
        <taxon>Actinomycetes</taxon>
        <taxon>Kineosporiales</taxon>
        <taxon>Kineosporiaceae</taxon>
        <taxon>Pseudokineococcus</taxon>
    </lineage>
</organism>
<dbReference type="Proteomes" id="UP001387100">
    <property type="component" value="Unassembled WGS sequence"/>
</dbReference>
<protein>
    <submittedName>
        <fullName evidence="2">Polysaccharide pyruvyl transferase family protein</fullName>
    </submittedName>
</protein>
<dbReference type="RefSeq" id="WP_339576233.1">
    <property type="nucleotide sequence ID" value="NZ_JBBIAA010000036.1"/>
</dbReference>
<proteinExistence type="predicted"/>
<reference evidence="2 3" key="1">
    <citation type="journal article" date="2017" name="Int. J. Syst. Evol. Microbiol.">
        <title>Pseudokineococcus basanitobsidens sp. nov., isolated from volcanic rock.</title>
        <authorList>
            <person name="Lee D.W."/>
            <person name="Park M.Y."/>
            <person name="Kim J.J."/>
            <person name="Kim B.S."/>
        </authorList>
    </citation>
    <scope>NUCLEOTIDE SEQUENCE [LARGE SCALE GENOMIC DNA]</scope>
    <source>
        <strain evidence="2 3">DSM 103726</strain>
    </source>
</reference>
<dbReference type="GO" id="GO:0016740">
    <property type="term" value="F:transferase activity"/>
    <property type="evidence" value="ECO:0007669"/>
    <property type="project" value="UniProtKB-KW"/>
</dbReference>
<sequence length="413" mass="43196">MATSTDTRRRALRERVYDVYASPRLLHPADRVVLAAARGDGGAGAHVLLCPPGAGNTGDQAMVDAFVHATSGPVALVVHDVRDVEVPAGAADRVRVVPLPGLVYGGGARHLRAVARAGRLVAGARSVSVVGADLMDGGSGHRPALHLALLATAAARRGVPTRVLGFSWSADPHPACRRALVRTGRRGVRLMARDPRSAARLREAGVPGVEEVADTVFSTADDLDPSLADELLGPRGDRPLVVVNASGLVGTRVPQLPDLRAVVEHLRRRGALVVLLPHVQRPGGDDVVEVRRLAAALAGDDGVLHVDRLVRPAQVRGLVDRADAVLTGRMHLAVMALSRGVPALCLATQGKVEGLMDLVGTPELSVRPRPGIAAELVPLLDDVLDGRLADRAALRDAADRAREASLRGLEGLG</sequence>
<evidence type="ECO:0000313" key="3">
    <source>
        <dbReference type="Proteomes" id="UP001387100"/>
    </source>
</evidence>
<dbReference type="PANTHER" id="PTHR36836">
    <property type="entry name" value="COLANIC ACID BIOSYNTHESIS PROTEIN WCAK"/>
    <property type="match status" value="1"/>
</dbReference>
<comment type="caution">
    <text evidence="2">The sequence shown here is derived from an EMBL/GenBank/DDBJ whole genome shotgun (WGS) entry which is preliminary data.</text>
</comment>
<keyword evidence="3" id="KW-1185">Reference proteome</keyword>
<evidence type="ECO:0000259" key="1">
    <source>
        <dbReference type="Pfam" id="PF04230"/>
    </source>
</evidence>
<dbReference type="InterPro" id="IPR007345">
    <property type="entry name" value="Polysacch_pyruvyl_Trfase"/>
</dbReference>
<accession>A0ABU8RP59</accession>
<dbReference type="Pfam" id="PF04230">
    <property type="entry name" value="PS_pyruv_trans"/>
    <property type="match status" value="1"/>
</dbReference>
<gene>
    <name evidence="2" type="ORF">WDZ17_16280</name>
</gene>
<keyword evidence="2" id="KW-0808">Transferase</keyword>
<evidence type="ECO:0000313" key="2">
    <source>
        <dbReference type="EMBL" id="MEJ5946854.1"/>
    </source>
</evidence>
<dbReference type="EMBL" id="JBBIAA010000036">
    <property type="protein sequence ID" value="MEJ5946854.1"/>
    <property type="molecule type" value="Genomic_DNA"/>
</dbReference>
<dbReference type="PANTHER" id="PTHR36836:SF1">
    <property type="entry name" value="COLANIC ACID BIOSYNTHESIS PROTEIN WCAK"/>
    <property type="match status" value="1"/>
</dbReference>